<feature type="compositionally biased region" description="Basic and acidic residues" evidence="1">
    <location>
        <begin position="69"/>
        <end position="81"/>
    </location>
</feature>
<feature type="compositionally biased region" description="Basic residues" evidence="1">
    <location>
        <begin position="90"/>
        <end position="101"/>
    </location>
</feature>
<reference evidence="2" key="1">
    <citation type="journal article" date="2023" name="G3 (Bethesda)">
        <title>A reference genome for the long-term kleptoplast-retaining sea slug Elysia crispata morphotype clarki.</title>
        <authorList>
            <person name="Eastman K.E."/>
            <person name="Pendleton A.L."/>
            <person name="Shaikh M.A."/>
            <person name="Suttiyut T."/>
            <person name="Ogas R."/>
            <person name="Tomko P."/>
            <person name="Gavelis G."/>
            <person name="Widhalm J.R."/>
            <person name="Wisecaver J.H."/>
        </authorList>
    </citation>
    <scope>NUCLEOTIDE SEQUENCE</scope>
    <source>
        <strain evidence="2">ECLA1</strain>
    </source>
</reference>
<protein>
    <submittedName>
        <fullName evidence="2">Uncharacterized protein</fullName>
    </submittedName>
</protein>
<dbReference type="Proteomes" id="UP001283361">
    <property type="component" value="Unassembled WGS sequence"/>
</dbReference>
<dbReference type="AlphaFoldDB" id="A0AAE1BEJ9"/>
<sequence length="163" mass="18360">MTEIIYSIEQYNFGGFGRHAENHYLLSRVPSCMYLQSVDSKNILIHRSLTRLLVSHSLLSATLDRKESPACRGRSKSEGQESLRLLRSGSRPRRGRRVYHRGPVRYSQPTLQIYKHTKLQGTVPGYIETARRVSAARSSTVGRNGETPKLRGSRICSPFSGAV</sequence>
<name>A0AAE1BEJ9_9GAST</name>
<evidence type="ECO:0000313" key="2">
    <source>
        <dbReference type="EMBL" id="KAK3804026.1"/>
    </source>
</evidence>
<evidence type="ECO:0000256" key="1">
    <source>
        <dbReference type="SAM" id="MobiDB-lite"/>
    </source>
</evidence>
<accession>A0AAE1BEJ9</accession>
<keyword evidence="3" id="KW-1185">Reference proteome</keyword>
<proteinExistence type="predicted"/>
<organism evidence="2 3">
    <name type="scientific">Elysia crispata</name>
    <name type="common">lettuce slug</name>
    <dbReference type="NCBI Taxonomy" id="231223"/>
    <lineage>
        <taxon>Eukaryota</taxon>
        <taxon>Metazoa</taxon>
        <taxon>Spiralia</taxon>
        <taxon>Lophotrochozoa</taxon>
        <taxon>Mollusca</taxon>
        <taxon>Gastropoda</taxon>
        <taxon>Heterobranchia</taxon>
        <taxon>Euthyneura</taxon>
        <taxon>Panpulmonata</taxon>
        <taxon>Sacoglossa</taxon>
        <taxon>Placobranchoidea</taxon>
        <taxon>Plakobranchidae</taxon>
        <taxon>Elysia</taxon>
    </lineage>
</organism>
<evidence type="ECO:0000313" key="3">
    <source>
        <dbReference type="Proteomes" id="UP001283361"/>
    </source>
</evidence>
<gene>
    <name evidence="2" type="ORF">RRG08_066262</name>
</gene>
<feature type="region of interest" description="Disordered" evidence="1">
    <location>
        <begin position="69"/>
        <end position="101"/>
    </location>
</feature>
<dbReference type="EMBL" id="JAWDGP010000067">
    <property type="protein sequence ID" value="KAK3804026.1"/>
    <property type="molecule type" value="Genomic_DNA"/>
</dbReference>
<comment type="caution">
    <text evidence="2">The sequence shown here is derived from an EMBL/GenBank/DDBJ whole genome shotgun (WGS) entry which is preliminary data.</text>
</comment>